<name>A0A5E8CL46_9ZZZZ</name>
<protein>
    <submittedName>
        <fullName evidence="1">Uncharacterized protein</fullName>
    </submittedName>
</protein>
<gene>
    <name evidence="1" type="ORF">CPAV1605_330</name>
</gene>
<sequence>MSPFYIVYKQYQKNKECSKMLEVLNNNLDKNNLSEASNNINIINKYDLCNDTKYYRQEFYKCLKKHQESCLKKK</sequence>
<dbReference type="EMBL" id="CABVLZ010000001">
    <property type="protein sequence ID" value="VVU94605.1"/>
    <property type="molecule type" value="Genomic_DNA"/>
</dbReference>
<organism evidence="1">
    <name type="scientific">seawater metagenome</name>
    <dbReference type="NCBI Taxonomy" id="1561972"/>
    <lineage>
        <taxon>unclassified sequences</taxon>
        <taxon>metagenomes</taxon>
        <taxon>ecological metagenomes</taxon>
    </lineage>
</organism>
<reference evidence="1" key="1">
    <citation type="submission" date="2019-09" db="EMBL/GenBank/DDBJ databases">
        <authorList>
            <person name="Needham M D."/>
        </authorList>
    </citation>
    <scope>NUCLEOTIDE SEQUENCE</scope>
</reference>
<evidence type="ECO:0000313" key="1">
    <source>
        <dbReference type="EMBL" id="VVU94605.1"/>
    </source>
</evidence>
<dbReference type="AlphaFoldDB" id="A0A5E8CL46"/>
<proteinExistence type="predicted"/>
<accession>A0A5E8CL46</accession>